<sequence length="348" mass="40982">MSLCFIKQKAFMAKTNHRITPTEIPYTRWTVRLSMACMLNSLIGNSKLMQSNLWPKLEAFLQKKWCQDIYVRFRKQLYVSAGFLEEFSKEVRVMLEMTIEFEDKTWNFDFNINTRGRGVARKNIAPEEDSEFRQAIYSGKAKITIELIFGEIKQTHPTETKFPLQPSQSAIFARKLLEKQIQSDVQLVSQNGEMFPCHKSFLAGQSSRFHQLFEKRPEKKFWKFDMTEEGLSAFLKYIYYADIEEPKKNLKIGMELLKIGREYNITSLEKCMMDLMLEVPASTLTVEIALELFCFTRKEKEFEDLRKKVIKLMKWNSVKVSESRRLRRIVGRNDDDAIKELDSIGLYK</sequence>
<dbReference type="Gene3D" id="3.30.710.10">
    <property type="entry name" value="Potassium Channel Kv1.1, Chain A"/>
    <property type="match status" value="1"/>
</dbReference>
<keyword evidence="3" id="KW-1185">Reference proteome</keyword>
<dbReference type="Pfam" id="PF00651">
    <property type="entry name" value="BTB"/>
    <property type="match status" value="1"/>
</dbReference>
<dbReference type="PANTHER" id="PTHR46672">
    <property type="entry name" value="OS08G0495500 PROTEIN-RELATED"/>
    <property type="match status" value="1"/>
</dbReference>
<reference evidence="2 3" key="1">
    <citation type="submission" date="2024-08" db="EMBL/GenBank/DDBJ databases">
        <authorList>
            <person name="Cucini C."/>
            <person name="Frati F."/>
        </authorList>
    </citation>
    <scope>NUCLEOTIDE SEQUENCE [LARGE SCALE GENOMIC DNA]</scope>
</reference>
<comment type="caution">
    <text evidence="2">The sequence shown here is derived from an EMBL/GenBank/DDBJ whole genome shotgun (WGS) entry which is preliminary data.</text>
</comment>
<feature type="domain" description="BTB" evidence="1">
    <location>
        <begin position="183"/>
        <end position="247"/>
    </location>
</feature>
<evidence type="ECO:0000313" key="3">
    <source>
        <dbReference type="Proteomes" id="UP001642540"/>
    </source>
</evidence>
<dbReference type="InterPro" id="IPR000210">
    <property type="entry name" value="BTB/POZ_dom"/>
</dbReference>
<gene>
    <name evidence="2" type="ORF">ODALV1_LOCUS27545</name>
</gene>
<dbReference type="PROSITE" id="PS50097">
    <property type="entry name" value="BTB"/>
    <property type="match status" value="1"/>
</dbReference>
<accession>A0ABP1RY46</accession>
<proteinExistence type="predicted"/>
<organism evidence="2 3">
    <name type="scientific">Orchesella dallaii</name>
    <dbReference type="NCBI Taxonomy" id="48710"/>
    <lineage>
        <taxon>Eukaryota</taxon>
        <taxon>Metazoa</taxon>
        <taxon>Ecdysozoa</taxon>
        <taxon>Arthropoda</taxon>
        <taxon>Hexapoda</taxon>
        <taxon>Collembola</taxon>
        <taxon>Entomobryomorpha</taxon>
        <taxon>Entomobryoidea</taxon>
        <taxon>Orchesellidae</taxon>
        <taxon>Orchesellinae</taxon>
        <taxon>Orchesella</taxon>
    </lineage>
</organism>
<dbReference type="PANTHER" id="PTHR46672:SF1">
    <property type="entry name" value="OS08G0103600 PROTEIN"/>
    <property type="match status" value="1"/>
</dbReference>
<dbReference type="InterPro" id="IPR011333">
    <property type="entry name" value="SKP1/BTB/POZ_sf"/>
</dbReference>
<dbReference type="SMART" id="SM00225">
    <property type="entry name" value="BTB"/>
    <property type="match status" value="1"/>
</dbReference>
<protein>
    <recommendedName>
        <fullName evidence="1">BTB domain-containing protein</fullName>
    </recommendedName>
</protein>
<evidence type="ECO:0000313" key="2">
    <source>
        <dbReference type="EMBL" id="CAL8138814.1"/>
    </source>
</evidence>
<dbReference type="CDD" id="cd18186">
    <property type="entry name" value="BTB_POZ_ZBTB_KLHL-like"/>
    <property type="match status" value="1"/>
</dbReference>
<dbReference type="InterPro" id="IPR044714">
    <property type="entry name" value="AtSIBP1-like"/>
</dbReference>
<dbReference type="Proteomes" id="UP001642540">
    <property type="component" value="Unassembled WGS sequence"/>
</dbReference>
<dbReference type="SUPFAM" id="SSF54695">
    <property type="entry name" value="POZ domain"/>
    <property type="match status" value="1"/>
</dbReference>
<evidence type="ECO:0000259" key="1">
    <source>
        <dbReference type="PROSITE" id="PS50097"/>
    </source>
</evidence>
<dbReference type="EMBL" id="CAXLJM020000124">
    <property type="protein sequence ID" value="CAL8138814.1"/>
    <property type="molecule type" value="Genomic_DNA"/>
</dbReference>
<name>A0ABP1RY46_9HEXA</name>